<evidence type="ECO:0000313" key="6">
    <source>
        <dbReference type="Proteomes" id="UP000238220"/>
    </source>
</evidence>
<dbReference type="InterPro" id="IPR057326">
    <property type="entry name" value="KR_dom"/>
</dbReference>
<dbReference type="SMART" id="SM00822">
    <property type="entry name" value="PKS_KR"/>
    <property type="match status" value="1"/>
</dbReference>
<comment type="caution">
    <text evidence="5">The sequence shown here is derived from an EMBL/GenBank/DDBJ whole genome shotgun (WGS) entry which is preliminary data.</text>
</comment>
<dbReference type="RefSeq" id="WP_104231807.1">
    <property type="nucleotide sequence ID" value="NZ_PSNW01000012.1"/>
</dbReference>
<accession>A0A2S5TBU7</accession>
<evidence type="ECO:0000259" key="4">
    <source>
        <dbReference type="SMART" id="SM00822"/>
    </source>
</evidence>
<dbReference type="GO" id="GO:0016491">
    <property type="term" value="F:oxidoreductase activity"/>
    <property type="evidence" value="ECO:0007669"/>
    <property type="project" value="UniProtKB-KW"/>
</dbReference>
<evidence type="ECO:0000256" key="3">
    <source>
        <dbReference type="RuleBase" id="RU000363"/>
    </source>
</evidence>
<reference evidence="5 6" key="1">
    <citation type="submission" date="2018-02" db="EMBL/GenBank/DDBJ databases">
        <title>Genome sequencing of Solimonas sp. HR-BB.</title>
        <authorList>
            <person name="Lee Y."/>
            <person name="Jeon C.O."/>
        </authorList>
    </citation>
    <scope>NUCLEOTIDE SEQUENCE [LARGE SCALE GENOMIC DNA]</scope>
    <source>
        <strain evidence="5 6">HR-BB</strain>
    </source>
</reference>
<evidence type="ECO:0000256" key="1">
    <source>
        <dbReference type="ARBA" id="ARBA00006484"/>
    </source>
</evidence>
<sequence>MIKDFRNKLCVITGGSSGIGLAVAEELARRGARLLLVARGAEQLEKAAASLRALGAAEVQTLSADVARDEDVARLPAAIAAMAPAADVVVNSAGIVSGGLLHELPMDEWRRLHEVNVLGVVRVLNAVLPAMLLRSARGEGGGHVVNIASGAGLVGFTGLGGYVATKAAVVGFTESLRSELAASGIGVTAVCPGFVQTPIASKVQLFGRMDTPRTQAFIQNWFKTNNLQAETVARRTLDGIRRNRAIVVVGRDAVSGYWTKRVAPWLLDRFLKQSARPLTARKKAA</sequence>
<dbReference type="GO" id="GO:0016020">
    <property type="term" value="C:membrane"/>
    <property type="evidence" value="ECO:0007669"/>
    <property type="project" value="TreeGrafter"/>
</dbReference>
<dbReference type="PROSITE" id="PS00061">
    <property type="entry name" value="ADH_SHORT"/>
    <property type="match status" value="1"/>
</dbReference>
<dbReference type="EMBL" id="PSNW01000012">
    <property type="protein sequence ID" value="PPE72491.1"/>
    <property type="molecule type" value="Genomic_DNA"/>
</dbReference>
<dbReference type="PANTHER" id="PTHR44196:SF1">
    <property type="entry name" value="DEHYDROGENASE_REDUCTASE SDR FAMILY MEMBER 7B"/>
    <property type="match status" value="1"/>
</dbReference>
<name>A0A2S5TBU7_9GAMM</name>
<feature type="domain" description="Ketoreductase" evidence="4">
    <location>
        <begin position="8"/>
        <end position="193"/>
    </location>
</feature>
<protein>
    <submittedName>
        <fullName evidence="5">Short-chain dehydrogenase</fullName>
    </submittedName>
</protein>
<dbReference type="PRINTS" id="PR00081">
    <property type="entry name" value="GDHRDH"/>
</dbReference>
<keyword evidence="2" id="KW-0560">Oxidoreductase</keyword>
<dbReference type="PRINTS" id="PR00080">
    <property type="entry name" value="SDRFAMILY"/>
</dbReference>
<dbReference type="PANTHER" id="PTHR44196">
    <property type="entry name" value="DEHYDROGENASE/REDUCTASE SDR FAMILY MEMBER 7B"/>
    <property type="match status" value="1"/>
</dbReference>
<dbReference type="SUPFAM" id="SSF51735">
    <property type="entry name" value="NAD(P)-binding Rossmann-fold domains"/>
    <property type="match status" value="1"/>
</dbReference>
<dbReference type="Gene3D" id="3.40.50.720">
    <property type="entry name" value="NAD(P)-binding Rossmann-like Domain"/>
    <property type="match status" value="1"/>
</dbReference>
<dbReference type="PIRSF" id="PIRSF000126">
    <property type="entry name" value="11-beta-HSD1"/>
    <property type="match status" value="1"/>
</dbReference>
<dbReference type="InterPro" id="IPR002347">
    <property type="entry name" value="SDR_fam"/>
</dbReference>
<comment type="similarity">
    <text evidence="1 3">Belongs to the short-chain dehydrogenases/reductases (SDR) family.</text>
</comment>
<evidence type="ECO:0000313" key="5">
    <source>
        <dbReference type="EMBL" id="PPE72491.1"/>
    </source>
</evidence>
<organism evidence="5 6">
    <name type="scientific">Solimonas fluminis</name>
    <dbReference type="NCBI Taxonomy" id="2086571"/>
    <lineage>
        <taxon>Bacteria</taxon>
        <taxon>Pseudomonadati</taxon>
        <taxon>Pseudomonadota</taxon>
        <taxon>Gammaproteobacteria</taxon>
        <taxon>Nevskiales</taxon>
        <taxon>Nevskiaceae</taxon>
        <taxon>Solimonas</taxon>
    </lineage>
</organism>
<gene>
    <name evidence="5" type="ORF">C3942_18275</name>
</gene>
<dbReference type="AlphaFoldDB" id="A0A2S5TBU7"/>
<dbReference type="InterPro" id="IPR036291">
    <property type="entry name" value="NAD(P)-bd_dom_sf"/>
</dbReference>
<dbReference type="Pfam" id="PF00106">
    <property type="entry name" value="adh_short"/>
    <property type="match status" value="1"/>
</dbReference>
<evidence type="ECO:0000256" key="2">
    <source>
        <dbReference type="ARBA" id="ARBA00023002"/>
    </source>
</evidence>
<dbReference type="Proteomes" id="UP000238220">
    <property type="component" value="Unassembled WGS sequence"/>
</dbReference>
<dbReference type="InterPro" id="IPR020904">
    <property type="entry name" value="Sc_DH/Rdtase_CS"/>
</dbReference>
<proteinExistence type="inferred from homology"/>
<keyword evidence="6" id="KW-1185">Reference proteome</keyword>
<dbReference type="CDD" id="cd05233">
    <property type="entry name" value="SDR_c"/>
    <property type="match status" value="1"/>
</dbReference>
<dbReference type="OrthoDB" id="9803628at2"/>